<proteinExistence type="predicted"/>
<evidence type="ECO:0000256" key="1">
    <source>
        <dbReference type="SAM" id="SignalP"/>
    </source>
</evidence>
<keyword evidence="1" id="KW-0732">Signal</keyword>
<dbReference type="PANTHER" id="PTHR36507:SF1">
    <property type="entry name" value="BLL1555 PROTEIN"/>
    <property type="match status" value="1"/>
</dbReference>
<dbReference type="Gene3D" id="2.60.40.420">
    <property type="entry name" value="Cupredoxins - blue copper proteins"/>
    <property type="match status" value="1"/>
</dbReference>
<dbReference type="EMBL" id="CAJNBJ010000003">
    <property type="protein sequence ID" value="CAE6736702.1"/>
    <property type="molecule type" value="Genomic_DNA"/>
</dbReference>
<evidence type="ECO:0000313" key="3">
    <source>
        <dbReference type="Proteomes" id="UP000675880"/>
    </source>
</evidence>
<name>A0ABM8R731_9BACT</name>
<evidence type="ECO:0000313" key="2">
    <source>
        <dbReference type="EMBL" id="CAE6736702.1"/>
    </source>
</evidence>
<dbReference type="PANTHER" id="PTHR36507">
    <property type="entry name" value="BLL1555 PROTEIN"/>
    <property type="match status" value="1"/>
</dbReference>
<feature type="signal peptide" evidence="1">
    <location>
        <begin position="1"/>
        <end position="22"/>
    </location>
</feature>
<sequence>MNSHLAFLSLVTGMVLAWPSFATPPATQVMMDSGSPYYVPAAATVITGGAIRWDNPTPTHHTVTHDGCFEDSGRCAFDSGAVEPGGTYTIPSLPPGRYPYQCRIHPIMRGMIIVTDSPMLPSQT</sequence>
<accession>A0ABM8R731</accession>
<dbReference type="Proteomes" id="UP000675880">
    <property type="component" value="Unassembled WGS sequence"/>
</dbReference>
<protein>
    <recommendedName>
        <fullName evidence="4">EfeO-type cupredoxin-like domain-containing protein</fullName>
    </recommendedName>
</protein>
<dbReference type="InterPro" id="IPR052721">
    <property type="entry name" value="ET_Amicyanin"/>
</dbReference>
<reference evidence="2 3" key="1">
    <citation type="submission" date="2021-02" db="EMBL/GenBank/DDBJ databases">
        <authorList>
            <person name="Han P."/>
        </authorList>
    </citation>
    <scope>NUCLEOTIDE SEQUENCE [LARGE SCALE GENOMIC DNA]</scope>
    <source>
        <strain evidence="2">Candidatus Nitrospira sp. ZN2</strain>
    </source>
</reference>
<gene>
    <name evidence="2" type="ORF">NSPZN2_110039</name>
</gene>
<evidence type="ECO:0008006" key="4">
    <source>
        <dbReference type="Google" id="ProtNLM"/>
    </source>
</evidence>
<dbReference type="SUPFAM" id="SSF49503">
    <property type="entry name" value="Cupredoxins"/>
    <property type="match status" value="1"/>
</dbReference>
<feature type="chain" id="PRO_5045900562" description="EfeO-type cupredoxin-like domain-containing protein" evidence="1">
    <location>
        <begin position="23"/>
        <end position="124"/>
    </location>
</feature>
<organism evidence="2 3">
    <name type="scientific">Nitrospira defluvii</name>
    <dbReference type="NCBI Taxonomy" id="330214"/>
    <lineage>
        <taxon>Bacteria</taxon>
        <taxon>Pseudomonadati</taxon>
        <taxon>Nitrospirota</taxon>
        <taxon>Nitrospiria</taxon>
        <taxon>Nitrospirales</taxon>
        <taxon>Nitrospiraceae</taxon>
        <taxon>Nitrospira</taxon>
    </lineage>
</organism>
<keyword evidence="3" id="KW-1185">Reference proteome</keyword>
<dbReference type="RefSeq" id="WP_213041873.1">
    <property type="nucleotide sequence ID" value="NZ_CAJNBJ010000003.1"/>
</dbReference>
<dbReference type="InterPro" id="IPR008972">
    <property type="entry name" value="Cupredoxin"/>
</dbReference>
<comment type="caution">
    <text evidence="2">The sequence shown here is derived from an EMBL/GenBank/DDBJ whole genome shotgun (WGS) entry which is preliminary data.</text>
</comment>